<protein>
    <recommendedName>
        <fullName evidence="5">SRCR domain-containing protein</fullName>
    </recommendedName>
</protein>
<evidence type="ECO:0000259" key="5">
    <source>
        <dbReference type="PROSITE" id="PS50287"/>
    </source>
</evidence>
<feature type="disulfide bond" evidence="3">
    <location>
        <begin position="113"/>
        <end position="123"/>
    </location>
</feature>
<dbReference type="PANTHER" id="PTHR48071:SF24">
    <property type="entry name" value="DELETED IN MALIGNANT BRAIN TUMORS 1 PROTEIN-LIKE"/>
    <property type="match status" value="1"/>
</dbReference>
<feature type="non-terminal residue" evidence="6">
    <location>
        <position position="228"/>
    </location>
</feature>
<dbReference type="PROSITE" id="PS00420">
    <property type="entry name" value="SRCR_1"/>
    <property type="match status" value="1"/>
</dbReference>
<feature type="non-terminal residue" evidence="6">
    <location>
        <position position="1"/>
    </location>
</feature>
<evidence type="ECO:0000256" key="4">
    <source>
        <dbReference type="SAM" id="SignalP"/>
    </source>
</evidence>
<comment type="caution">
    <text evidence="3">Lacks conserved residue(s) required for the propagation of feature annotation.</text>
</comment>
<organism evidence="6">
    <name type="scientific">Graphocephala atropunctata</name>
    <dbReference type="NCBI Taxonomy" id="36148"/>
    <lineage>
        <taxon>Eukaryota</taxon>
        <taxon>Metazoa</taxon>
        <taxon>Ecdysozoa</taxon>
        <taxon>Arthropoda</taxon>
        <taxon>Hexapoda</taxon>
        <taxon>Insecta</taxon>
        <taxon>Pterygota</taxon>
        <taxon>Neoptera</taxon>
        <taxon>Paraneoptera</taxon>
        <taxon>Hemiptera</taxon>
        <taxon>Auchenorrhyncha</taxon>
        <taxon>Membracoidea</taxon>
        <taxon>Cicadellidae</taxon>
        <taxon>Cicadellinae</taxon>
        <taxon>Cicadellini</taxon>
        <taxon>Graphocephala</taxon>
    </lineage>
</organism>
<evidence type="ECO:0000256" key="1">
    <source>
        <dbReference type="ARBA" id="ARBA00022729"/>
    </source>
</evidence>
<dbReference type="SMART" id="SM00202">
    <property type="entry name" value="SR"/>
    <property type="match status" value="1"/>
</dbReference>
<feature type="domain" description="SRCR" evidence="5">
    <location>
        <begin position="179"/>
        <end position="228"/>
    </location>
</feature>
<proteinExistence type="predicted"/>
<evidence type="ECO:0000313" key="6">
    <source>
        <dbReference type="EMBL" id="JAT19186.1"/>
    </source>
</evidence>
<feature type="signal peptide" evidence="4">
    <location>
        <begin position="1"/>
        <end position="18"/>
    </location>
</feature>
<dbReference type="PRINTS" id="PR00258">
    <property type="entry name" value="SPERACTRCPTR"/>
</dbReference>
<evidence type="ECO:0000256" key="3">
    <source>
        <dbReference type="PROSITE-ProRule" id="PRU00196"/>
    </source>
</evidence>
<dbReference type="AlphaFoldDB" id="A0A1B6L692"/>
<evidence type="ECO:0000256" key="2">
    <source>
        <dbReference type="ARBA" id="ARBA00023157"/>
    </source>
</evidence>
<feature type="disulfide bond" evidence="3">
    <location>
        <begin position="69"/>
        <end position="133"/>
    </location>
</feature>
<dbReference type="PANTHER" id="PTHR48071">
    <property type="entry name" value="SRCR DOMAIN-CONTAINING PROTEIN"/>
    <property type="match status" value="1"/>
</dbReference>
<dbReference type="InterPro" id="IPR036772">
    <property type="entry name" value="SRCR-like_dom_sf"/>
</dbReference>
<dbReference type="FunFam" id="3.10.250.10:FF:000001">
    <property type="entry name" value="Lysyl oxidase 4 isoform X1"/>
    <property type="match status" value="1"/>
</dbReference>
<dbReference type="SUPFAM" id="SSF56487">
    <property type="entry name" value="SRCR-like"/>
    <property type="match status" value="2"/>
</dbReference>
<dbReference type="PROSITE" id="PS50287">
    <property type="entry name" value="SRCR_2"/>
    <property type="match status" value="2"/>
</dbReference>
<accession>A0A1B6L692</accession>
<gene>
    <name evidence="6" type="ORF">g.54365</name>
</gene>
<sequence>ARSLIVLLLVTDCVLVLSRDAKQEKKANLVKKFLRKHKKREGNLRLVGGSADHEGNVEIFHLGRWGAVCDDEWDEREAGVVCRQLGYKQAVKPTHSSLFGQIRQKYWMDNVYCSGEEERLDKCRFDPWSTHDCEDSEAAGVVCYSPEEVATTTTTTEPPKTTKKRRRIQDILNEGRLQVRLAGGRIYTEGRVEVKYGESSWGLVCGDGWSLLEAAVVCRQLGYGYASN</sequence>
<dbReference type="GO" id="GO:0016020">
    <property type="term" value="C:membrane"/>
    <property type="evidence" value="ECO:0007669"/>
    <property type="project" value="InterPro"/>
</dbReference>
<reference evidence="6" key="1">
    <citation type="submission" date="2015-11" db="EMBL/GenBank/DDBJ databases">
        <title>De novo transcriptome assembly of four potential Pierce s Disease insect vectors from Arizona vineyards.</title>
        <authorList>
            <person name="Tassone E.E."/>
        </authorList>
    </citation>
    <scope>NUCLEOTIDE SEQUENCE</scope>
</reference>
<dbReference type="EMBL" id="GEBQ01020791">
    <property type="protein sequence ID" value="JAT19186.1"/>
    <property type="molecule type" value="Transcribed_RNA"/>
</dbReference>
<dbReference type="InterPro" id="IPR001190">
    <property type="entry name" value="SRCR"/>
</dbReference>
<keyword evidence="2 3" id="KW-1015">Disulfide bond</keyword>
<name>A0A1B6L692_9HEMI</name>
<feature type="chain" id="PRO_5008587152" description="SRCR domain-containing protein" evidence="4">
    <location>
        <begin position="19"/>
        <end position="228"/>
    </location>
</feature>
<dbReference type="Gene3D" id="3.10.250.10">
    <property type="entry name" value="SRCR-like domain"/>
    <property type="match status" value="2"/>
</dbReference>
<keyword evidence="1 4" id="KW-0732">Signal</keyword>
<feature type="domain" description="SRCR" evidence="5">
    <location>
        <begin position="44"/>
        <end position="144"/>
    </location>
</feature>
<dbReference type="Pfam" id="PF00530">
    <property type="entry name" value="SRCR"/>
    <property type="match status" value="2"/>
</dbReference>
<feature type="disulfide bond" evidence="3">
    <location>
        <begin position="82"/>
        <end position="143"/>
    </location>
</feature>